<keyword evidence="2" id="KW-1185">Reference proteome</keyword>
<comment type="caution">
    <text evidence="1">The sequence shown here is derived from an EMBL/GenBank/DDBJ whole genome shotgun (WGS) entry which is preliminary data.</text>
</comment>
<evidence type="ECO:0000313" key="2">
    <source>
        <dbReference type="Proteomes" id="UP001055072"/>
    </source>
</evidence>
<reference evidence="1" key="1">
    <citation type="journal article" date="2021" name="Environ. Microbiol.">
        <title>Gene family expansions and transcriptome signatures uncover fungal adaptations to wood decay.</title>
        <authorList>
            <person name="Hage H."/>
            <person name="Miyauchi S."/>
            <person name="Viragh M."/>
            <person name="Drula E."/>
            <person name="Min B."/>
            <person name="Chaduli D."/>
            <person name="Navarro D."/>
            <person name="Favel A."/>
            <person name="Norest M."/>
            <person name="Lesage-Meessen L."/>
            <person name="Balint B."/>
            <person name="Merenyi Z."/>
            <person name="de Eugenio L."/>
            <person name="Morin E."/>
            <person name="Martinez A.T."/>
            <person name="Baldrian P."/>
            <person name="Stursova M."/>
            <person name="Martinez M.J."/>
            <person name="Novotny C."/>
            <person name="Magnuson J.K."/>
            <person name="Spatafora J.W."/>
            <person name="Maurice S."/>
            <person name="Pangilinan J."/>
            <person name="Andreopoulos W."/>
            <person name="LaButti K."/>
            <person name="Hundley H."/>
            <person name="Na H."/>
            <person name="Kuo A."/>
            <person name="Barry K."/>
            <person name="Lipzen A."/>
            <person name="Henrissat B."/>
            <person name="Riley R."/>
            <person name="Ahrendt S."/>
            <person name="Nagy L.G."/>
            <person name="Grigoriev I.V."/>
            <person name="Martin F."/>
            <person name="Rosso M.N."/>
        </authorList>
    </citation>
    <scope>NUCLEOTIDE SEQUENCE</scope>
    <source>
        <strain evidence="1">CBS 384.51</strain>
    </source>
</reference>
<gene>
    <name evidence="1" type="ORF">BDY19DRAFT_956135</name>
</gene>
<proteinExistence type="predicted"/>
<accession>A0ACB8TYP9</accession>
<dbReference type="Proteomes" id="UP001055072">
    <property type="component" value="Unassembled WGS sequence"/>
</dbReference>
<dbReference type="EMBL" id="MU274919">
    <property type="protein sequence ID" value="KAI0087121.1"/>
    <property type="molecule type" value="Genomic_DNA"/>
</dbReference>
<sequence>MLETCHIMNVWHSGDVLLAAIRASMGTAEASRAQATVRKSPKARVRMPLTSNTLINFSQHVVTTTHQFINCNLVQLILVLGVRGVCRS</sequence>
<evidence type="ECO:0000313" key="1">
    <source>
        <dbReference type="EMBL" id="KAI0087121.1"/>
    </source>
</evidence>
<name>A0ACB8TYP9_9APHY</name>
<protein>
    <submittedName>
        <fullName evidence="1">Uncharacterized protein</fullName>
    </submittedName>
</protein>
<organism evidence="1 2">
    <name type="scientific">Irpex rosettiformis</name>
    <dbReference type="NCBI Taxonomy" id="378272"/>
    <lineage>
        <taxon>Eukaryota</taxon>
        <taxon>Fungi</taxon>
        <taxon>Dikarya</taxon>
        <taxon>Basidiomycota</taxon>
        <taxon>Agaricomycotina</taxon>
        <taxon>Agaricomycetes</taxon>
        <taxon>Polyporales</taxon>
        <taxon>Irpicaceae</taxon>
        <taxon>Irpex</taxon>
    </lineage>
</organism>